<reference evidence="1" key="1">
    <citation type="submission" date="2022-12" db="EMBL/GenBank/DDBJ databases">
        <title>Genome assemblies of Blomia tropicalis.</title>
        <authorList>
            <person name="Cui Y."/>
        </authorList>
    </citation>
    <scope>NUCLEOTIDE SEQUENCE</scope>
    <source>
        <tissue evidence="1">Adult mites</tissue>
    </source>
</reference>
<evidence type="ECO:0000313" key="1">
    <source>
        <dbReference type="EMBL" id="KAJ6218821.1"/>
    </source>
</evidence>
<protein>
    <submittedName>
        <fullName evidence="1">Uncharacterized protein</fullName>
    </submittedName>
</protein>
<gene>
    <name evidence="1" type="ORF">RDWZM_004633</name>
</gene>
<dbReference type="EMBL" id="JAPWDV010000002">
    <property type="protein sequence ID" value="KAJ6218821.1"/>
    <property type="molecule type" value="Genomic_DNA"/>
</dbReference>
<dbReference type="AlphaFoldDB" id="A0A9Q0M3V5"/>
<evidence type="ECO:0000313" key="2">
    <source>
        <dbReference type="Proteomes" id="UP001142055"/>
    </source>
</evidence>
<organism evidence="1 2">
    <name type="scientific">Blomia tropicalis</name>
    <name type="common">Mite</name>
    <dbReference type="NCBI Taxonomy" id="40697"/>
    <lineage>
        <taxon>Eukaryota</taxon>
        <taxon>Metazoa</taxon>
        <taxon>Ecdysozoa</taxon>
        <taxon>Arthropoda</taxon>
        <taxon>Chelicerata</taxon>
        <taxon>Arachnida</taxon>
        <taxon>Acari</taxon>
        <taxon>Acariformes</taxon>
        <taxon>Sarcoptiformes</taxon>
        <taxon>Astigmata</taxon>
        <taxon>Glycyphagoidea</taxon>
        <taxon>Echimyopodidae</taxon>
        <taxon>Blomia</taxon>
    </lineage>
</organism>
<proteinExistence type="predicted"/>
<sequence>MEESKPVNNEVVQSQKNQRIDRNSIVALRQLMMVFGKTNTSVDEKHQLGVNSLQELVVQYRRDLVLKYKKKPDSSVSKFLKEDLDIKDVSNGMSNIPFFQRILDFKKREPKKFFPKNTCGPSITQPIAKPNTLCKLNGTGLKRIELVTNIGRTVDGTKEPRLLKIFNFANWDQLKRNDQQLVLFITDPEKNLRFSHVFTNRSLVDLKNWIVKRFDYKENPYRILVYNIPLRDNLIRRFRNRLQFECEWIYEIANGTRVRSIRLTLTGDISLKKKPKMTNMNTNE</sequence>
<accession>A0A9Q0M3V5</accession>
<name>A0A9Q0M3V5_BLOTA</name>
<dbReference type="Proteomes" id="UP001142055">
    <property type="component" value="Chromosome 2"/>
</dbReference>
<keyword evidence="2" id="KW-1185">Reference proteome</keyword>
<comment type="caution">
    <text evidence="1">The sequence shown here is derived from an EMBL/GenBank/DDBJ whole genome shotgun (WGS) entry which is preliminary data.</text>
</comment>